<dbReference type="OrthoDB" id="2504001at2759"/>
<keyword evidence="2" id="KW-1133">Transmembrane helix</keyword>
<dbReference type="STRING" id="92696.A0A4R0RRI2"/>
<organism evidence="3 4">
    <name type="scientific">Steccherinum ochraceum</name>
    <dbReference type="NCBI Taxonomy" id="92696"/>
    <lineage>
        <taxon>Eukaryota</taxon>
        <taxon>Fungi</taxon>
        <taxon>Dikarya</taxon>
        <taxon>Basidiomycota</taxon>
        <taxon>Agaricomycotina</taxon>
        <taxon>Agaricomycetes</taxon>
        <taxon>Polyporales</taxon>
        <taxon>Steccherinaceae</taxon>
        <taxon>Steccherinum</taxon>
    </lineage>
</organism>
<feature type="region of interest" description="Disordered" evidence="1">
    <location>
        <begin position="237"/>
        <end position="278"/>
    </location>
</feature>
<dbReference type="EMBL" id="RWJN01000033">
    <property type="protein sequence ID" value="TCD69812.1"/>
    <property type="molecule type" value="Genomic_DNA"/>
</dbReference>
<keyword evidence="4" id="KW-1185">Reference proteome</keyword>
<evidence type="ECO:0000313" key="3">
    <source>
        <dbReference type="EMBL" id="TCD69812.1"/>
    </source>
</evidence>
<sequence length="278" mass="31764">MSNSITLYFAPREHPSLDVPFALRPFHAKDVWEKRLPAFVRKASRYYLPVFEWVWFIVFVAAMIGVPIGMYRVAWNLLPDDDKDTSDDEHWWRHDGFDRVWKARLISFASWFAVTLLCYIPIIIWKVHGKTVVNKMLKKWENEDRALNPNQDAPSWKLRTPGFLSTKIKLVIYYPAHPPPSSFHPGAMLPPYLVNGPMDPNAAYYYQPPLGGVTMPVSAPHYTSQFPAAEPAVYPAPPPTSVSGLPLFSDGDMKTDPYVPPLDPNADPEKQHFEDVKV</sequence>
<comment type="caution">
    <text evidence="3">The sequence shown here is derived from an EMBL/GenBank/DDBJ whole genome shotgun (WGS) entry which is preliminary data.</text>
</comment>
<proteinExistence type="predicted"/>
<accession>A0A4R0RRI2</accession>
<dbReference type="AlphaFoldDB" id="A0A4R0RRI2"/>
<keyword evidence="2" id="KW-0812">Transmembrane</keyword>
<gene>
    <name evidence="3" type="ORF">EIP91_006125</name>
</gene>
<reference evidence="3 4" key="1">
    <citation type="submission" date="2018-11" db="EMBL/GenBank/DDBJ databases">
        <title>Genome assembly of Steccherinum ochraceum LE-BIN_3174, the white-rot fungus of the Steccherinaceae family (The Residual Polyporoid clade, Polyporales, Basidiomycota).</title>
        <authorList>
            <person name="Fedorova T.V."/>
            <person name="Glazunova O.A."/>
            <person name="Landesman E.O."/>
            <person name="Moiseenko K.V."/>
            <person name="Psurtseva N.V."/>
            <person name="Savinova O.S."/>
            <person name="Shakhova N.V."/>
            <person name="Tyazhelova T.V."/>
            <person name="Vasina D.V."/>
        </authorList>
    </citation>
    <scope>NUCLEOTIDE SEQUENCE [LARGE SCALE GENOMIC DNA]</scope>
    <source>
        <strain evidence="3 4">LE-BIN_3174</strain>
    </source>
</reference>
<protein>
    <recommendedName>
        <fullName evidence="5">Transmembrane protein</fullName>
    </recommendedName>
</protein>
<feature type="transmembrane region" description="Helical" evidence="2">
    <location>
        <begin position="105"/>
        <end position="125"/>
    </location>
</feature>
<feature type="transmembrane region" description="Helical" evidence="2">
    <location>
        <begin position="50"/>
        <end position="71"/>
    </location>
</feature>
<dbReference type="Proteomes" id="UP000292702">
    <property type="component" value="Unassembled WGS sequence"/>
</dbReference>
<evidence type="ECO:0000256" key="1">
    <source>
        <dbReference type="SAM" id="MobiDB-lite"/>
    </source>
</evidence>
<keyword evidence="2" id="KW-0472">Membrane</keyword>
<evidence type="ECO:0008006" key="5">
    <source>
        <dbReference type="Google" id="ProtNLM"/>
    </source>
</evidence>
<evidence type="ECO:0000313" key="4">
    <source>
        <dbReference type="Proteomes" id="UP000292702"/>
    </source>
</evidence>
<feature type="compositionally biased region" description="Basic and acidic residues" evidence="1">
    <location>
        <begin position="267"/>
        <end position="278"/>
    </location>
</feature>
<evidence type="ECO:0000256" key="2">
    <source>
        <dbReference type="SAM" id="Phobius"/>
    </source>
</evidence>
<name>A0A4R0RRI2_9APHY</name>